<name>A0A239I9F4_9FIRM</name>
<protein>
    <submittedName>
        <fullName evidence="1">Uncharacterized protein</fullName>
    </submittedName>
</protein>
<dbReference type="RefSeq" id="WP_089284517.1">
    <property type="nucleotide sequence ID" value="NZ_FZOJ01000026.1"/>
</dbReference>
<dbReference type="AlphaFoldDB" id="A0A239I9F4"/>
<sequence>MDKYKFGEWIIEFDRVKTEEYYKNICEGCTCAYCINYRENLKSLTNDIEEFFSKLGIDPLKEGEFIEFGEIEPGIRHYSGFYHFVGNIIDGPKFSSLHWDKEKMLKVGSYFLGFSDEIELLPNDFPKPVVQLEFEVSLPWIIEEKPK</sequence>
<proteinExistence type="predicted"/>
<gene>
    <name evidence="1" type="ORF">SAMN05446037_102639</name>
</gene>
<accession>A0A239I9F4</accession>
<dbReference type="EMBL" id="FZOJ01000026">
    <property type="protein sequence ID" value="SNS90022.1"/>
    <property type="molecule type" value="Genomic_DNA"/>
</dbReference>
<dbReference type="Proteomes" id="UP000198304">
    <property type="component" value="Unassembled WGS sequence"/>
</dbReference>
<reference evidence="1 2" key="1">
    <citation type="submission" date="2017-06" db="EMBL/GenBank/DDBJ databases">
        <authorList>
            <person name="Kim H.J."/>
            <person name="Triplett B.A."/>
        </authorList>
    </citation>
    <scope>NUCLEOTIDE SEQUENCE [LARGE SCALE GENOMIC DNA]</scope>
    <source>
        <strain evidence="1 2">SCA</strain>
    </source>
</reference>
<dbReference type="OrthoDB" id="1691135at2"/>
<organism evidence="1 2">
    <name type="scientific">Anaerovirgula multivorans</name>
    <dbReference type="NCBI Taxonomy" id="312168"/>
    <lineage>
        <taxon>Bacteria</taxon>
        <taxon>Bacillati</taxon>
        <taxon>Bacillota</taxon>
        <taxon>Clostridia</taxon>
        <taxon>Peptostreptococcales</taxon>
        <taxon>Natronincolaceae</taxon>
        <taxon>Anaerovirgula</taxon>
    </lineage>
</organism>
<evidence type="ECO:0000313" key="1">
    <source>
        <dbReference type="EMBL" id="SNS90022.1"/>
    </source>
</evidence>
<keyword evidence="2" id="KW-1185">Reference proteome</keyword>
<evidence type="ECO:0000313" key="2">
    <source>
        <dbReference type="Proteomes" id="UP000198304"/>
    </source>
</evidence>